<comment type="caution">
    <text evidence="5">The sequence shown here is derived from an EMBL/GenBank/DDBJ whole genome shotgun (WGS) entry which is preliminary data.</text>
</comment>
<dbReference type="PANTHER" id="PTHR43736">
    <property type="entry name" value="ADP-RIBOSE PYROPHOSPHATASE"/>
    <property type="match status" value="1"/>
</dbReference>
<reference evidence="5 6" key="2">
    <citation type="submission" date="2018-06" db="EMBL/GenBank/DDBJ databases">
        <title>Metagenomic assembly of (sub)arctic Cyanobacteria and their associated microbiome from non-axenic cultures.</title>
        <authorList>
            <person name="Baurain D."/>
        </authorList>
    </citation>
    <scope>NUCLEOTIDE SEQUENCE [LARGE SCALE GENOMIC DNA]</scope>
    <source>
        <strain evidence="5">ULC027bin1</strain>
    </source>
</reference>
<dbReference type="InterPro" id="IPR000086">
    <property type="entry name" value="NUDIX_hydrolase_dom"/>
</dbReference>
<dbReference type="Pfam" id="PF00293">
    <property type="entry name" value="NUDIX"/>
    <property type="match status" value="1"/>
</dbReference>
<evidence type="ECO:0000313" key="6">
    <source>
        <dbReference type="Proteomes" id="UP000249794"/>
    </source>
</evidence>
<evidence type="ECO:0000256" key="2">
    <source>
        <dbReference type="ARBA" id="ARBA00022801"/>
    </source>
</evidence>
<gene>
    <name evidence="5" type="ORF">DCF15_13240</name>
</gene>
<dbReference type="AlphaFoldDB" id="A0A2W4X8J9"/>
<evidence type="ECO:0000256" key="3">
    <source>
        <dbReference type="RuleBase" id="RU003476"/>
    </source>
</evidence>
<reference evidence="6" key="1">
    <citation type="submission" date="2018-04" db="EMBL/GenBank/DDBJ databases">
        <authorList>
            <person name="Cornet L."/>
        </authorList>
    </citation>
    <scope>NUCLEOTIDE SEQUENCE [LARGE SCALE GENOMIC DNA]</scope>
</reference>
<dbReference type="Proteomes" id="UP000249794">
    <property type="component" value="Unassembled WGS sequence"/>
</dbReference>
<dbReference type="InterPro" id="IPR020476">
    <property type="entry name" value="Nudix_hydrolase"/>
</dbReference>
<dbReference type="PANTHER" id="PTHR43736:SF1">
    <property type="entry name" value="DIHYDRONEOPTERIN TRIPHOSPHATE DIPHOSPHATASE"/>
    <property type="match status" value="1"/>
</dbReference>
<proteinExistence type="inferred from homology"/>
<comment type="similarity">
    <text evidence="1 3">Belongs to the Nudix hydrolase family.</text>
</comment>
<dbReference type="SUPFAM" id="SSF55811">
    <property type="entry name" value="Nudix"/>
    <property type="match status" value="1"/>
</dbReference>
<dbReference type="Gene3D" id="3.90.79.10">
    <property type="entry name" value="Nucleoside Triphosphate Pyrophosphohydrolase"/>
    <property type="match status" value="1"/>
</dbReference>
<dbReference type="EMBL" id="QBMP01000138">
    <property type="protein sequence ID" value="PZO52842.1"/>
    <property type="molecule type" value="Genomic_DNA"/>
</dbReference>
<sequence>MPSTFRPLRRLRPLRTLLGLLLRRPLVGTSVIPLLPDGRIVLIRRRDNGQWGLPGGLVDWDEDIATAAKRELAEETGLTLTSIGRLVGIYSKPHRDPRFHSVCVALEAQAEGIFQIFDPDEVLEVRAFEAKDLPFADLAHDHTQQLQDYFSGKTVLA</sequence>
<dbReference type="PROSITE" id="PS00893">
    <property type="entry name" value="NUDIX_BOX"/>
    <property type="match status" value="1"/>
</dbReference>
<organism evidence="5 6">
    <name type="scientific">Phormidesmis priestleyi</name>
    <dbReference type="NCBI Taxonomy" id="268141"/>
    <lineage>
        <taxon>Bacteria</taxon>
        <taxon>Bacillati</taxon>
        <taxon>Cyanobacteriota</taxon>
        <taxon>Cyanophyceae</taxon>
        <taxon>Leptolyngbyales</taxon>
        <taxon>Leptolyngbyaceae</taxon>
        <taxon>Phormidesmis</taxon>
    </lineage>
</organism>
<dbReference type="InterPro" id="IPR020084">
    <property type="entry name" value="NUDIX_hydrolase_CS"/>
</dbReference>
<accession>A0A2W4X8J9</accession>
<protein>
    <submittedName>
        <fullName evidence="5">NUDIX hydrolase</fullName>
    </submittedName>
</protein>
<evidence type="ECO:0000259" key="4">
    <source>
        <dbReference type="PROSITE" id="PS51462"/>
    </source>
</evidence>
<dbReference type="GO" id="GO:0016787">
    <property type="term" value="F:hydrolase activity"/>
    <property type="evidence" value="ECO:0007669"/>
    <property type="project" value="UniProtKB-KW"/>
</dbReference>
<name>A0A2W4X8J9_9CYAN</name>
<keyword evidence="2 3" id="KW-0378">Hydrolase</keyword>
<evidence type="ECO:0000256" key="1">
    <source>
        <dbReference type="ARBA" id="ARBA00005582"/>
    </source>
</evidence>
<dbReference type="PRINTS" id="PR00502">
    <property type="entry name" value="NUDIXFAMILY"/>
</dbReference>
<feature type="domain" description="Nudix hydrolase" evidence="4">
    <location>
        <begin position="22"/>
        <end position="150"/>
    </location>
</feature>
<dbReference type="InterPro" id="IPR015797">
    <property type="entry name" value="NUDIX_hydrolase-like_dom_sf"/>
</dbReference>
<dbReference type="PROSITE" id="PS51462">
    <property type="entry name" value="NUDIX"/>
    <property type="match status" value="1"/>
</dbReference>
<evidence type="ECO:0000313" key="5">
    <source>
        <dbReference type="EMBL" id="PZO52842.1"/>
    </source>
</evidence>